<dbReference type="EC" id="1.14.13.148" evidence="6"/>
<gene>
    <name evidence="9" type="ORF">JKL49_11175</name>
</gene>
<keyword evidence="2" id="KW-0285">Flavoprotein</keyword>
<evidence type="ECO:0000256" key="7">
    <source>
        <dbReference type="ARBA" id="ARBA00035159"/>
    </source>
</evidence>
<dbReference type="Pfam" id="PF00743">
    <property type="entry name" value="FMO-like"/>
    <property type="match status" value="1"/>
</dbReference>
<dbReference type="AlphaFoldDB" id="A0A941HWC5"/>
<evidence type="ECO:0000256" key="6">
    <source>
        <dbReference type="ARBA" id="ARBA00034528"/>
    </source>
</evidence>
<evidence type="ECO:0000256" key="4">
    <source>
        <dbReference type="ARBA" id="ARBA00022857"/>
    </source>
</evidence>
<dbReference type="PRINTS" id="PR00370">
    <property type="entry name" value="FMOXYGENASE"/>
</dbReference>
<dbReference type="Proteomes" id="UP000622580">
    <property type="component" value="Unassembled WGS sequence"/>
</dbReference>
<dbReference type="GO" id="GO:0004499">
    <property type="term" value="F:N,N-dimethylaniline monooxygenase activity"/>
    <property type="evidence" value="ECO:0007669"/>
    <property type="project" value="InterPro"/>
</dbReference>
<feature type="region of interest" description="Disordered" evidence="8">
    <location>
        <begin position="433"/>
        <end position="454"/>
    </location>
</feature>
<sequence>MSQLPKACIIGAGCSGFTTAKRLKDFGIAYDCFELSDDIGGNWYFKNPNGMSACYESLHIDTSKWRLAFEDFPVPADWPDFPHHAQLLQYFKDYVDHFGLRDTITFNTGVTKARRTADGLWDVTLSSGETRTYDVLFVCNGHHWSPRIPDYPGTFDGPAFHSHAYSDPFDPVDMRGKNVVVVGMGNSAMDIASELAQRPIAKNLWVSARRGVWVLPKYVNGKPSDKSAMPPWMPRKLGLSMARKMIKKTIGNMEDYGLPKPDHEPLEAHPSVSGEFLTRAGCGDIKFKPAIKALEGKRVRFADDTVEDVDAIVFATGYDMRFPFFDDAELVPDADQRLPLFKRMMKPGVPNLFYMALAQPLPTLVNFAEQQSKLAAAYLAGHYRPPPAAEMERLIVKDEETHLGQYYQAKRHTIQVDFGIYVDDLHREIARGEKRAKAAGNPLPVPGRAPATVS</sequence>
<dbReference type="SUPFAM" id="SSF51905">
    <property type="entry name" value="FAD/NAD(P)-binding domain"/>
    <property type="match status" value="2"/>
</dbReference>
<dbReference type="PANTHER" id="PTHR23023">
    <property type="entry name" value="DIMETHYLANILINE MONOOXYGENASE"/>
    <property type="match status" value="1"/>
</dbReference>
<dbReference type="InterPro" id="IPR020946">
    <property type="entry name" value="Flavin_mOase-like"/>
</dbReference>
<evidence type="ECO:0000256" key="1">
    <source>
        <dbReference type="ARBA" id="ARBA00009183"/>
    </source>
</evidence>
<evidence type="ECO:0000313" key="10">
    <source>
        <dbReference type="Proteomes" id="UP000622580"/>
    </source>
</evidence>
<keyword evidence="4" id="KW-0521">NADP</keyword>
<dbReference type="InterPro" id="IPR000960">
    <property type="entry name" value="Flavin_mOase"/>
</dbReference>
<dbReference type="InterPro" id="IPR036188">
    <property type="entry name" value="FAD/NAD-bd_sf"/>
</dbReference>
<comment type="caution">
    <text evidence="9">The sequence shown here is derived from an EMBL/GenBank/DDBJ whole genome shotgun (WGS) entry which is preliminary data.</text>
</comment>
<keyword evidence="3" id="KW-0274">FAD</keyword>
<dbReference type="RefSeq" id="WP_215340562.1">
    <property type="nucleotide sequence ID" value="NZ_JAGSGD010000001.1"/>
</dbReference>
<organism evidence="9 10">
    <name type="scientific">Phenylobacterium glaciei</name>
    <dbReference type="NCBI Taxonomy" id="2803784"/>
    <lineage>
        <taxon>Bacteria</taxon>
        <taxon>Pseudomonadati</taxon>
        <taxon>Pseudomonadota</taxon>
        <taxon>Alphaproteobacteria</taxon>
        <taxon>Caulobacterales</taxon>
        <taxon>Caulobacteraceae</taxon>
        <taxon>Phenylobacterium</taxon>
    </lineage>
</organism>
<evidence type="ECO:0000256" key="8">
    <source>
        <dbReference type="SAM" id="MobiDB-lite"/>
    </source>
</evidence>
<dbReference type="GO" id="GO:0050660">
    <property type="term" value="F:flavin adenine dinucleotide binding"/>
    <property type="evidence" value="ECO:0007669"/>
    <property type="project" value="InterPro"/>
</dbReference>
<comment type="similarity">
    <text evidence="1">Belongs to the FMO family.</text>
</comment>
<protein>
    <recommendedName>
        <fullName evidence="7">Trimethylamine monooxygenase</fullName>
        <ecNumber evidence="6">1.14.13.148</ecNumber>
    </recommendedName>
</protein>
<evidence type="ECO:0000256" key="5">
    <source>
        <dbReference type="ARBA" id="ARBA00023002"/>
    </source>
</evidence>
<evidence type="ECO:0000256" key="3">
    <source>
        <dbReference type="ARBA" id="ARBA00022827"/>
    </source>
</evidence>
<dbReference type="PIRSF" id="PIRSF000332">
    <property type="entry name" value="FMO"/>
    <property type="match status" value="1"/>
</dbReference>
<keyword evidence="10" id="KW-1185">Reference proteome</keyword>
<evidence type="ECO:0000313" key="9">
    <source>
        <dbReference type="EMBL" id="MBR7619951.1"/>
    </source>
</evidence>
<proteinExistence type="inferred from homology"/>
<dbReference type="Gene3D" id="3.50.50.60">
    <property type="entry name" value="FAD/NAD(P)-binding domain"/>
    <property type="match status" value="1"/>
</dbReference>
<reference evidence="9" key="1">
    <citation type="submission" date="2021-04" db="EMBL/GenBank/DDBJ databases">
        <title>Draft genome assembly of strain Phenylobacterium sp. 20VBR1 using MiniION and Illumina platforms.</title>
        <authorList>
            <person name="Thomas F.A."/>
            <person name="Krishnan K.P."/>
            <person name="Sinha R.K."/>
        </authorList>
    </citation>
    <scope>NUCLEOTIDE SEQUENCE</scope>
    <source>
        <strain evidence="9">20VBR1</strain>
    </source>
</reference>
<accession>A0A941HWC5</accession>
<name>A0A941HWC5_9CAUL</name>
<dbReference type="InterPro" id="IPR050346">
    <property type="entry name" value="FMO-like"/>
</dbReference>
<keyword evidence="5" id="KW-0560">Oxidoreductase</keyword>
<dbReference type="GO" id="GO:0050661">
    <property type="term" value="F:NADP binding"/>
    <property type="evidence" value="ECO:0007669"/>
    <property type="project" value="InterPro"/>
</dbReference>
<dbReference type="GO" id="GO:0034899">
    <property type="term" value="F:trimethylamine monooxygenase activity"/>
    <property type="evidence" value="ECO:0007669"/>
    <property type="project" value="UniProtKB-EC"/>
</dbReference>
<dbReference type="EMBL" id="JAGSGD010000001">
    <property type="protein sequence ID" value="MBR7619951.1"/>
    <property type="molecule type" value="Genomic_DNA"/>
</dbReference>
<evidence type="ECO:0000256" key="2">
    <source>
        <dbReference type="ARBA" id="ARBA00022630"/>
    </source>
</evidence>